<feature type="domain" description="AIMP2 thioredoxin-like" evidence="7">
    <location>
        <begin position="134"/>
        <end position="218"/>
    </location>
</feature>
<keyword evidence="4" id="KW-0648">Protein biosynthesis</keyword>
<keyword evidence="3" id="KW-0963">Cytoplasm</keyword>
<evidence type="ECO:0000256" key="4">
    <source>
        <dbReference type="ARBA" id="ARBA00022917"/>
    </source>
</evidence>
<comment type="caution">
    <text evidence="8">The sequence shown here is derived from an EMBL/GenBank/DDBJ whole genome shotgun (WGS) entry which is preliminary data.</text>
</comment>
<proteinExistence type="predicted"/>
<comment type="subcellular location">
    <subcellularLocation>
        <location evidence="2">Cytoplasm</location>
        <location evidence="2">Cytosol</location>
    </subcellularLocation>
    <subcellularLocation>
        <location evidence="1">Nucleus</location>
    </subcellularLocation>
</comment>
<evidence type="ECO:0000313" key="9">
    <source>
        <dbReference type="Proteomes" id="UP001162164"/>
    </source>
</evidence>
<accession>A0ABQ9IY33</accession>
<evidence type="ECO:0008006" key="10">
    <source>
        <dbReference type="Google" id="ProtNLM"/>
    </source>
</evidence>
<dbReference type="PANTHER" id="PTHR13438:SF2">
    <property type="entry name" value="AMINOACYL TRNA SYNTHASE COMPLEX-INTERACTING MULTIFUNCTIONAL PROTEIN 2"/>
    <property type="match status" value="1"/>
</dbReference>
<dbReference type="Proteomes" id="UP001162164">
    <property type="component" value="Unassembled WGS sequence"/>
</dbReference>
<dbReference type="SUPFAM" id="SSF47616">
    <property type="entry name" value="GST C-terminal domain-like"/>
    <property type="match status" value="1"/>
</dbReference>
<dbReference type="InterPro" id="IPR036282">
    <property type="entry name" value="Glutathione-S-Trfase_C_sf"/>
</dbReference>
<protein>
    <recommendedName>
        <fullName evidence="10">Aminoacyl tRNA synthase complex-interacting multifunctional protein 2</fullName>
    </recommendedName>
</protein>
<keyword evidence="5" id="KW-0539">Nucleus</keyword>
<evidence type="ECO:0000256" key="2">
    <source>
        <dbReference type="ARBA" id="ARBA00004514"/>
    </source>
</evidence>
<evidence type="ECO:0000256" key="1">
    <source>
        <dbReference type="ARBA" id="ARBA00004123"/>
    </source>
</evidence>
<evidence type="ECO:0000259" key="6">
    <source>
        <dbReference type="Pfam" id="PF16780"/>
    </source>
</evidence>
<dbReference type="Gene3D" id="1.20.1050.130">
    <property type="match status" value="1"/>
</dbReference>
<dbReference type="InterPro" id="IPR031889">
    <property type="entry name" value="AIMP2_LysRS-bd"/>
</dbReference>
<reference evidence="8" key="1">
    <citation type="journal article" date="2023" name="Insect Mol. Biol.">
        <title>Genome sequencing provides insights into the evolution of gene families encoding plant cell wall-degrading enzymes in longhorned beetles.</title>
        <authorList>
            <person name="Shin N.R."/>
            <person name="Okamura Y."/>
            <person name="Kirsch R."/>
            <person name="Pauchet Y."/>
        </authorList>
    </citation>
    <scope>NUCLEOTIDE SEQUENCE</scope>
    <source>
        <strain evidence="8">MMC_N1</strain>
    </source>
</reference>
<keyword evidence="9" id="KW-1185">Reference proteome</keyword>
<name>A0ABQ9IY33_9CUCU</name>
<dbReference type="PANTHER" id="PTHR13438">
    <property type="entry name" value="AMINOACYL TRNA SYNTHASE COMPLEX-INTERACTING MULTIFUNCTIONAL PROTEIN"/>
    <property type="match status" value="1"/>
</dbReference>
<dbReference type="InterPro" id="IPR042360">
    <property type="entry name" value="AIMP2"/>
</dbReference>
<dbReference type="Pfam" id="PF18569">
    <property type="entry name" value="Thioredoxin_16"/>
    <property type="match status" value="1"/>
</dbReference>
<sequence>MNGPIRMYRTRQIVRHDIAVELPQCMYTLKNIHPMKNGMVASTDHVSSSAKKLDIFDQNIMIYLRFQIQNNHNIPGMAELEAKQEDILKQLAELKKQIISIKSDLKISPVQPKKRCISSSMTTFSRTEADELPVIVINASPTNPPYSLEIVQRLLRNVITLIFSVHLHSSVSSLPEGTKQLEKALVNFSEQSNTPKVNVRLIWKKQYFDSTTELLVSHVPIRGEANLLRYLSRAIRSPLTYDSEPDCIEIDSLLDICYLIVRARTKTERTNLLQMLNKSLGKSQWLLGRGQASVADLAAYSAIKQASNASEISANLGKWFQRCETVLLCH</sequence>
<feature type="domain" description="AIMP2 lysyl-tRNA synthetase binding" evidence="6">
    <location>
        <begin position="7"/>
        <end position="35"/>
    </location>
</feature>
<evidence type="ECO:0000256" key="3">
    <source>
        <dbReference type="ARBA" id="ARBA00022490"/>
    </source>
</evidence>
<gene>
    <name evidence="8" type="ORF">NQ317_016783</name>
</gene>
<evidence type="ECO:0000313" key="8">
    <source>
        <dbReference type="EMBL" id="KAJ8968860.1"/>
    </source>
</evidence>
<dbReference type="Pfam" id="PF16780">
    <property type="entry name" value="AIMP2_LysRS_bd"/>
    <property type="match status" value="1"/>
</dbReference>
<dbReference type="EMBL" id="JAPWTJ010001920">
    <property type="protein sequence ID" value="KAJ8968860.1"/>
    <property type="molecule type" value="Genomic_DNA"/>
</dbReference>
<evidence type="ECO:0000259" key="7">
    <source>
        <dbReference type="Pfam" id="PF18569"/>
    </source>
</evidence>
<organism evidence="8 9">
    <name type="scientific">Molorchus minor</name>
    <dbReference type="NCBI Taxonomy" id="1323400"/>
    <lineage>
        <taxon>Eukaryota</taxon>
        <taxon>Metazoa</taxon>
        <taxon>Ecdysozoa</taxon>
        <taxon>Arthropoda</taxon>
        <taxon>Hexapoda</taxon>
        <taxon>Insecta</taxon>
        <taxon>Pterygota</taxon>
        <taxon>Neoptera</taxon>
        <taxon>Endopterygota</taxon>
        <taxon>Coleoptera</taxon>
        <taxon>Polyphaga</taxon>
        <taxon>Cucujiformia</taxon>
        <taxon>Chrysomeloidea</taxon>
        <taxon>Cerambycidae</taxon>
        <taxon>Lamiinae</taxon>
        <taxon>Monochamini</taxon>
        <taxon>Molorchus</taxon>
    </lineage>
</organism>
<dbReference type="InterPro" id="IPR041503">
    <property type="entry name" value="AIMP2_thioredoxin"/>
</dbReference>
<evidence type="ECO:0000256" key="5">
    <source>
        <dbReference type="ARBA" id="ARBA00023242"/>
    </source>
</evidence>